<dbReference type="STRING" id="1447875.A0A2B7XBU6"/>
<evidence type="ECO:0000313" key="7">
    <source>
        <dbReference type="EMBL" id="PGH06445.1"/>
    </source>
</evidence>
<dbReference type="InterPro" id="IPR015421">
    <property type="entry name" value="PyrdxlP-dep_Trfase_major"/>
</dbReference>
<dbReference type="GO" id="GO:0005737">
    <property type="term" value="C:cytoplasm"/>
    <property type="evidence" value="ECO:0007669"/>
    <property type="project" value="TreeGrafter"/>
</dbReference>
<comment type="cofactor">
    <cofactor evidence="1 5 6">
        <name>pyridoxal 5'-phosphate</name>
        <dbReference type="ChEBI" id="CHEBI:597326"/>
    </cofactor>
</comment>
<proteinExistence type="inferred from homology"/>
<dbReference type="Gene3D" id="3.40.640.10">
    <property type="entry name" value="Type I PLP-dependent aspartate aminotransferase-like (Major domain)"/>
    <property type="match status" value="1"/>
</dbReference>
<sequence length="513" mass="55743">MTIQPLQSPQEEEPPRQLWQTALTPWTSPILPSPASLSKARSSLITSLPTTGLGFSETKNHIANDIIPGFNGSSLSANYYGFVTGGVTPAALLADNIVSAYDQNVQVHIPGHSVATDVEDRALTLLLELFDLDQNDWPHKTLTTGATASNVLGLALGREFVLRAAVERKHGGANQEVRSVAEYGVAEVLPAAGLKGVQVLSTYPHSSLGKAAGILGIGRANVKSVCAVDDAREGGRQRPLEFDFQILERELARGDMASIVAVSCGEVNTGQFATTGIEEFRKIRQLCDKYGAWLHVDGAFGMFSRILKGHEEFDRICKGCEGLELADSITGDGHKLLNVPYDCGFFFSRHAALAEEACRNPNAAYLSAGGGDPSIPSPNNNGIENSRRLRALPVYATLVAYGKDGYRDMLERQIRLARSVVAWLLQHTAYTVLPGAQTEEDFLQNTFMVVLFRAKDDGLNEVLVSKINATSEIYVSGTRWEGKPACRIAISNWRVNEEKDFETIIRVLEGVAK</sequence>
<dbReference type="EMBL" id="PDNB01000117">
    <property type="protein sequence ID" value="PGH06445.1"/>
    <property type="molecule type" value="Genomic_DNA"/>
</dbReference>
<evidence type="ECO:0000256" key="4">
    <source>
        <dbReference type="ARBA" id="ARBA00023239"/>
    </source>
</evidence>
<dbReference type="GO" id="GO:0019752">
    <property type="term" value="P:carboxylic acid metabolic process"/>
    <property type="evidence" value="ECO:0007669"/>
    <property type="project" value="InterPro"/>
</dbReference>
<dbReference type="AlphaFoldDB" id="A0A2B7XBU6"/>
<dbReference type="PANTHER" id="PTHR11999:SF165">
    <property type="entry name" value="DECARBOXYLASE, PUTATIVE (AFU_ORTHOLOGUE AFUA_2G04980)-RELATED"/>
    <property type="match status" value="1"/>
</dbReference>
<name>A0A2B7XBU6_9EURO</name>
<comment type="similarity">
    <text evidence="2 6">Belongs to the group II decarboxylase family.</text>
</comment>
<feature type="modified residue" description="N6-(pyridoxal phosphate)lysine" evidence="5">
    <location>
        <position position="335"/>
    </location>
</feature>
<evidence type="ECO:0000313" key="8">
    <source>
        <dbReference type="Proteomes" id="UP000223968"/>
    </source>
</evidence>
<dbReference type="InterPro" id="IPR015422">
    <property type="entry name" value="PyrdxlP-dep_Trfase_small"/>
</dbReference>
<evidence type="ECO:0000256" key="1">
    <source>
        <dbReference type="ARBA" id="ARBA00001933"/>
    </source>
</evidence>
<reference evidence="7 8" key="1">
    <citation type="submission" date="2017-10" db="EMBL/GenBank/DDBJ databases">
        <title>Comparative genomics in systemic dimorphic fungi from Ajellomycetaceae.</title>
        <authorList>
            <person name="Munoz J.F."/>
            <person name="Mcewen J.G."/>
            <person name="Clay O.K."/>
            <person name="Cuomo C.A."/>
        </authorList>
    </citation>
    <scope>NUCLEOTIDE SEQUENCE [LARGE SCALE GENOMIC DNA]</scope>
    <source>
        <strain evidence="7 8">UAMH5409</strain>
    </source>
</reference>
<dbReference type="OrthoDB" id="2161780at2759"/>
<evidence type="ECO:0000256" key="2">
    <source>
        <dbReference type="ARBA" id="ARBA00009533"/>
    </source>
</evidence>
<keyword evidence="8" id="KW-1185">Reference proteome</keyword>
<keyword evidence="4 6" id="KW-0456">Lyase</keyword>
<protein>
    <recommendedName>
        <fullName evidence="9">Tyrosine decarboxylase</fullName>
    </recommendedName>
</protein>
<dbReference type="InterPro" id="IPR015424">
    <property type="entry name" value="PyrdxlP-dep_Trfase"/>
</dbReference>
<dbReference type="InterPro" id="IPR010977">
    <property type="entry name" value="Aromatic_deC"/>
</dbReference>
<evidence type="ECO:0000256" key="6">
    <source>
        <dbReference type="RuleBase" id="RU000382"/>
    </source>
</evidence>
<evidence type="ECO:0000256" key="3">
    <source>
        <dbReference type="ARBA" id="ARBA00022898"/>
    </source>
</evidence>
<dbReference type="SUPFAM" id="SSF53383">
    <property type="entry name" value="PLP-dependent transferases"/>
    <property type="match status" value="1"/>
</dbReference>
<evidence type="ECO:0008006" key="9">
    <source>
        <dbReference type="Google" id="ProtNLM"/>
    </source>
</evidence>
<dbReference type="GO" id="GO:0030170">
    <property type="term" value="F:pyridoxal phosphate binding"/>
    <property type="evidence" value="ECO:0007669"/>
    <property type="project" value="InterPro"/>
</dbReference>
<accession>A0A2B7XBU6</accession>
<dbReference type="Proteomes" id="UP000223968">
    <property type="component" value="Unassembled WGS sequence"/>
</dbReference>
<dbReference type="GO" id="GO:0016831">
    <property type="term" value="F:carboxy-lyase activity"/>
    <property type="evidence" value="ECO:0007669"/>
    <property type="project" value="TreeGrafter"/>
</dbReference>
<dbReference type="InterPro" id="IPR002129">
    <property type="entry name" value="PyrdxlP-dep_de-COase"/>
</dbReference>
<dbReference type="PANTHER" id="PTHR11999">
    <property type="entry name" value="GROUP II PYRIDOXAL-5-PHOSPHATE DECARBOXYLASE"/>
    <property type="match status" value="1"/>
</dbReference>
<keyword evidence="3 5" id="KW-0663">Pyridoxal phosphate</keyword>
<dbReference type="Gene3D" id="3.90.1150.10">
    <property type="entry name" value="Aspartate Aminotransferase, domain 1"/>
    <property type="match status" value="1"/>
</dbReference>
<organism evidence="7 8">
    <name type="scientific">Helicocarpus griseus UAMH5409</name>
    <dbReference type="NCBI Taxonomy" id="1447875"/>
    <lineage>
        <taxon>Eukaryota</taxon>
        <taxon>Fungi</taxon>
        <taxon>Dikarya</taxon>
        <taxon>Ascomycota</taxon>
        <taxon>Pezizomycotina</taxon>
        <taxon>Eurotiomycetes</taxon>
        <taxon>Eurotiomycetidae</taxon>
        <taxon>Onygenales</taxon>
        <taxon>Ajellomycetaceae</taxon>
        <taxon>Helicocarpus</taxon>
    </lineage>
</organism>
<comment type="caution">
    <text evidence="7">The sequence shown here is derived from an EMBL/GenBank/DDBJ whole genome shotgun (WGS) entry which is preliminary data.</text>
</comment>
<dbReference type="Pfam" id="PF00282">
    <property type="entry name" value="Pyridoxal_deC"/>
    <property type="match status" value="1"/>
</dbReference>
<evidence type="ECO:0000256" key="5">
    <source>
        <dbReference type="PIRSR" id="PIRSR602129-50"/>
    </source>
</evidence>
<gene>
    <name evidence="7" type="ORF">AJ79_06535</name>
</gene>